<organism evidence="1 2">
    <name type="scientific">Schaalia radingae</name>
    <dbReference type="NCBI Taxonomy" id="131110"/>
    <lineage>
        <taxon>Bacteria</taxon>
        <taxon>Bacillati</taxon>
        <taxon>Actinomycetota</taxon>
        <taxon>Actinomycetes</taxon>
        <taxon>Actinomycetales</taxon>
        <taxon>Actinomycetaceae</taxon>
        <taxon>Schaalia</taxon>
    </lineage>
</organism>
<evidence type="ECO:0000313" key="2">
    <source>
        <dbReference type="Proteomes" id="UP000198976"/>
    </source>
</evidence>
<accession>A0ABY0V6S2</accession>
<dbReference type="PROSITE" id="PS51257">
    <property type="entry name" value="PROKAR_LIPOPROTEIN"/>
    <property type="match status" value="1"/>
</dbReference>
<dbReference type="EMBL" id="LT629792">
    <property type="protein sequence ID" value="SDT90495.1"/>
    <property type="molecule type" value="Genomic_DNA"/>
</dbReference>
<dbReference type="Proteomes" id="UP000198976">
    <property type="component" value="Chromosome I"/>
</dbReference>
<sequence>MKFSSSLHRHSFYHLARATCASAAIAAIAVTLTGCGVHLESAQGSLPELTAPQLVRDRAVRADWAIAARANELADLAGQCEPCQKAWRDVADRAAQRVESLGGVWDPWPDGAPEGADLPDPIAEAPVAADAFVAWMAACAVRDLSSVADPALLSDADARILSRVAAARLADATTLGAVVGVDYGEGASSVLVLAKRIAARTFGDSAGGSARDGVMRAAQGILDAQEVAPVDTGTVLFAHLAPADQGMHSDQRDFTEDADVSNAVRVWDCVGQTLPALQVEGEGIADASATVDRLLERTRVVLNAGVDDTREFRCHLEESSPQSLDALMLATDLTLVDSADADVRALGVRSLAADIVAGAASGSADMSDALDAALKQ</sequence>
<gene>
    <name evidence="1" type="ORF">SAMN04489714_0753</name>
</gene>
<protein>
    <recommendedName>
        <fullName evidence="3">Imelysin</fullName>
    </recommendedName>
</protein>
<keyword evidence="2" id="KW-1185">Reference proteome</keyword>
<evidence type="ECO:0000313" key="1">
    <source>
        <dbReference type="EMBL" id="SDT90495.1"/>
    </source>
</evidence>
<reference evidence="1 2" key="1">
    <citation type="submission" date="2016-10" db="EMBL/GenBank/DDBJ databases">
        <authorList>
            <person name="Varghese N."/>
            <person name="Submissions S."/>
        </authorList>
    </citation>
    <scope>NUCLEOTIDE SEQUENCE [LARGE SCALE GENOMIC DNA]</scope>
    <source>
        <strain evidence="1 2">DSM 9169</strain>
    </source>
</reference>
<name>A0ABY0V6S2_9ACTO</name>
<evidence type="ECO:0008006" key="3">
    <source>
        <dbReference type="Google" id="ProtNLM"/>
    </source>
</evidence>
<dbReference type="RefSeq" id="WP_092648441.1">
    <property type="nucleotide sequence ID" value="NZ_LT629792.1"/>
</dbReference>
<proteinExistence type="predicted"/>